<dbReference type="EMBL" id="JBFOLJ010000020">
    <property type="protein sequence ID" value="KAL2462538.1"/>
    <property type="molecule type" value="Genomic_DNA"/>
</dbReference>
<feature type="compositionally biased region" description="Polar residues" evidence="1">
    <location>
        <begin position="1"/>
        <end position="34"/>
    </location>
</feature>
<comment type="caution">
    <text evidence="2">The sequence shown here is derived from an EMBL/GenBank/DDBJ whole genome shotgun (WGS) entry which is preliminary data.</text>
</comment>
<keyword evidence="3" id="KW-1185">Reference proteome</keyword>
<dbReference type="AlphaFoldDB" id="A0ABD1PF65"/>
<protein>
    <submittedName>
        <fullName evidence="2">Uncharacterized protein</fullName>
    </submittedName>
</protein>
<organism evidence="2 3">
    <name type="scientific">Forsythia ovata</name>
    <dbReference type="NCBI Taxonomy" id="205694"/>
    <lineage>
        <taxon>Eukaryota</taxon>
        <taxon>Viridiplantae</taxon>
        <taxon>Streptophyta</taxon>
        <taxon>Embryophyta</taxon>
        <taxon>Tracheophyta</taxon>
        <taxon>Spermatophyta</taxon>
        <taxon>Magnoliopsida</taxon>
        <taxon>eudicotyledons</taxon>
        <taxon>Gunneridae</taxon>
        <taxon>Pentapetalae</taxon>
        <taxon>asterids</taxon>
        <taxon>lamiids</taxon>
        <taxon>Lamiales</taxon>
        <taxon>Oleaceae</taxon>
        <taxon>Forsythieae</taxon>
        <taxon>Forsythia</taxon>
    </lineage>
</organism>
<reference evidence="3" key="1">
    <citation type="submission" date="2024-07" db="EMBL/GenBank/DDBJ databases">
        <title>Two chromosome-level genome assemblies of Korean endemic species Abeliophyllum distichum and Forsythia ovata (Oleaceae).</title>
        <authorList>
            <person name="Jang H."/>
        </authorList>
    </citation>
    <scope>NUCLEOTIDE SEQUENCE [LARGE SCALE GENOMIC DNA]</scope>
</reference>
<proteinExistence type="predicted"/>
<accession>A0ABD1PF65</accession>
<sequence length="100" mass="11099">MNSRSGTGNADNHYSQAQSSVTSHHPNVNYTSSVKKGDSGSKAVAQYPYDARIHAAGIALRCEEIISFRVLFLFFISNSDQHYSLWITELFIAGWACFHA</sequence>
<evidence type="ECO:0000256" key="1">
    <source>
        <dbReference type="SAM" id="MobiDB-lite"/>
    </source>
</evidence>
<feature type="region of interest" description="Disordered" evidence="1">
    <location>
        <begin position="1"/>
        <end position="41"/>
    </location>
</feature>
<gene>
    <name evidence="2" type="ORF">Fot_53775</name>
</gene>
<name>A0ABD1PF65_9LAMI</name>
<dbReference type="Proteomes" id="UP001604277">
    <property type="component" value="Unassembled WGS sequence"/>
</dbReference>
<evidence type="ECO:0000313" key="3">
    <source>
        <dbReference type="Proteomes" id="UP001604277"/>
    </source>
</evidence>
<evidence type="ECO:0000313" key="2">
    <source>
        <dbReference type="EMBL" id="KAL2462538.1"/>
    </source>
</evidence>